<comment type="caution">
    <text evidence="1">The sequence shown here is derived from an EMBL/GenBank/DDBJ whole genome shotgun (WGS) entry which is preliminary data.</text>
</comment>
<reference evidence="1" key="1">
    <citation type="submission" date="2020-02" db="EMBL/GenBank/DDBJ databases">
        <title>Genome sequencing of the panga catfish, Pangasius djambal.</title>
        <authorList>
            <person name="Wen M."/>
            <person name="Zahm M."/>
            <person name="Roques C."/>
            <person name="Cabau C."/>
            <person name="Klopp C."/>
            <person name="Donnadieu C."/>
            <person name="Jouanno E."/>
            <person name="Avarre J.-C."/>
            <person name="Campet M."/>
            <person name="Ha T."/>
            <person name="Dugue R."/>
            <person name="Lampietro C."/>
            <person name="Louis A."/>
            <person name="Herpin A."/>
            <person name="Echchiki A."/>
            <person name="Berthelot C."/>
            <person name="Parey E."/>
            <person name="Roest-Crollius H."/>
            <person name="Braasch I."/>
            <person name="Postlethwait J.H."/>
            <person name="Bobe J."/>
            <person name="Montfort J."/>
            <person name="Bouchez O."/>
            <person name="Begum T."/>
            <person name="Schartl M."/>
            <person name="Gustiano R."/>
            <person name="Guiguen Y."/>
        </authorList>
    </citation>
    <scope>NUCLEOTIDE SEQUENCE</scope>
    <source>
        <strain evidence="1">Pdj_M5554</strain>
    </source>
</reference>
<dbReference type="EMBL" id="CM040992">
    <property type="protein sequence ID" value="MCJ8742952.1"/>
    <property type="molecule type" value="Genomic_DNA"/>
</dbReference>
<keyword evidence="2" id="KW-1185">Reference proteome</keyword>
<protein>
    <submittedName>
        <fullName evidence="1">Uncharacterized protein</fullName>
    </submittedName>
</protein>
<dbReference type="Proteomes" id="UP000830395">
    <property type="component" value="Chromosome 18"/>
</dbReference>
<organism evidence="1 2">
    <name type="scientific">Pangasius djambal</name>
    <dbReference type="NCBI Taxonomy" id="1691987"/>
    <lineage>
        <taxon>Eukaryota</taxon>
        <taxon>Metazoa</taxon>
        <taxon>Chordata</taxon>
        <taxon>Craniata</taxon>
        <taxon>Vertebrata</taxon>
        <taxon>Euteleostomi</taxon>
        <taxon>Actinopterygii</taxon>
        <taxon>Neopterygii</taxon>
        <taxon>Teleostei</taxon>
        <taxon>Ostariophysi</taxon>
        <taxon>Siluriformes</taxon>
        <taxon>Pangasiidae</taxon>
        <taxon>Pangasius</taxon>
    </lineage>
</organism>
<sequence length="146" mass="16809">MRFISPSAAERTDGKSYQFFSLPVLQDYLVTHEYGNTARDDLWNSFSQAMQRDGKDINIKEVMDGWTLQMGYPVVTISKHESLENAVTISQEHFLYDTDAEIHHRQLFNKSLQWQIPLNLALGNFSHMSSESLIWITNKTASLLPL</sequence>
<gene>
    <name evidence="1" type="ORF">PDJAM_G00088170</name>
</gene>
<evidence type="ECO:0000313" key="2">
    <source>
        <dbReference type="Proteomes" id="UP000830395"/>
    </source>
</evidence>
<name>A0ACC5Z515_9TELE</name>
<evidence type="ECO:0000313" key="1">
    <source>
        <dbReference type="EMBL" id="MCJ8742952.1"/>
    </source>
</evidence>
<proteinExistence type="predicted"/>
<accession>A0ACC5Z515</accession>